<dbReference type="EMBL" id="JANBTW010000120">
    <property type="protein sequence ID" value="KAJ2670611.1"/>
    <property type="molecule type" value="Genomic_DNA"/>
</dbReference>
<dbReference type="InterPro" id="IPR051283">
    <property type="entry name" value="Sec_Metabolite_Acyltrans"/>
</dbReference>
<keyword evidence="1" id="KW-0808">Transferase</keyword>
<name>A0A9W8KVF0_9FUNG</name>
<dbReference type="PANTHER" id="PTHR31896:SF64">
    <property type="entry name" value="TRICHOTHECENE 3-O-ACETYLTRANSFERASE"/>
    <property type="match status" value="1"/>
</dbReference>
<proteinExistence type="predicted"/>
<evidence type="ECO:0000313" key="3">
    <source>
        <dbReference type="Proteomes" id="UP001151518"/>
    </source>
</evidence>
<dbReference type="InterPro" id="IPR023213">
    <property type="entry name" value="CAT-like_dom_sf"/>
</dbReference>
<evidence type="ECO:0000313" key="2">
    <source>
        <dbReference type="EMBL" id="KAJ2670611.1"/>
    </source>
</evidence>
<organism evidence="2 3">
    <name type="scientific">Coemansia spiralis</name>
    <dbReference type="NCBI Taxonomy" id="417178"/>
    <lineage>
        <taxon>Eukaryota</taxon>
        <taxon>Fungi</taxon>
        <taxon>Fungi incertae sedis</taxon>
        <taxon>Zoopagomycota</taxon>
        <taxon>Kickxellomycotina</taxon>
        <taxon>Kickxellomycetes</taxon>
        <taxon>Kickxellales</taxon>
        <taxon>Kickxellaceae</taxon>
        <taxon>Coemansia</taxon>
    </lineage>
</organism>
<dbReference type="AlphaFoldDB" id="A0A9W8KVF0"/>
<dbReference type="OrthoDB" id="1862401at2759"/>
<reference evidence="2" key="1">
    <citation type="submission" date="2022-07" db="EMBL/GenBank/DDBJ databases">
        <title>Phylogenomic reconstructions and comparative analyses of Kickxellomycotina fungi.</title>
        <authorList>
            <person name="Reynolds N.K."/>
            <person name="Stajich J.E."/>
            <person name="Barry K."/>
            <person name="Grigoriev I.V."/>
            <person name="Crous P."/>
            <person name="Smith M.E."/>
        </authorList>
    </citation>
    <scope>NUCLEOTIDE SEQUENCE</scope>
    <source>
        <strain evidence="2">NRRL 3115</strain>
    </source>
</reference>
<dbReference type="Proteomes" id="UP001151518">
    <property type="component" value="Unassembled WGS sequence"/>
</dbReference>
<evidence type="ECO:0000256" key="1">
    <source>
        <dbReference type="ARBA" id="ARBA00022679"/>
    </source>
</evidence>
<gene>
    <name evidence="2" type="ORF">GGI25_005780</name>
</gene>
<protein>
    <submittedName>
        <fullName evidence="2">Uncharacterized protein</fullName>
    </submittedName>
</protein>
<dbReference type="Gene3D" id="3.30.559.10">
    <property type="entry name" value="Chloramphenicol acetyltransferase-like domain"/>
    <property type="match status" value="2"/>
</dbReference>
<dbReference type="Pfam" id="PF02458">
    <property type="entry name" value="Transferase"/>
    <property type="match status" value="1"/>
</dbReference>
<comment type="caution">
    <text evidence="2">The sequence shown here is derived from an EMBL/GenBank/DDBJ whole genome shotgun (WGS) entry which is preliminary data.</text>
</comment>
<dbReference type="PANTHER" id="PTHR31896">
    <property type="entry name" value="FAMILY REGULATORY PROTEIN, PUTATIVE (AFU_ORTHOLOGUE AFUA_3G14730)-RELATED"/>
    <property type="match status" value="1"/>
</dbReference>
<dbReference type="GO" id="GO:0016740">
    <property type="term" value="F:transferase activity"/>
    <property type="evidence" value="ECO:0007669"/>
    <property type="project" value="UniProtKB-KW"/>
</dbReference>
<accession>A0A9W8KVF0</accession>
<sequence length="448" mass="50583">MVIAINKPHPDDAHKRAYALAPIDLAQGNSHIMFVYFYENKRGLSNFMPTDVLFKGFLQAANHFSILLGYLESDTKHGTVLMDNANPNVPHFEEKHSDSHFNALAKHNYHWDKWPLGLDTQDIVEQQAGKIPLLSTLLMRFADNSGVALRVKIRHSVMDGNGFTLFMNIWSSSIYTGKPSTCNPDTEFIYNASFDFDRSALLSAANYITTTNNIKLDGKKSQAPADNSTGSHLLAKRLHRMHIIRFSANALDRLKVDFSPNDGTISINDALTSLLWRAYARTSSKATNAHLMLACDIRKRIALLSNYMGNASFPLRLEMKQEHLLNSFGHTIASEIRKIVSSVDKKYVHECLAFLDLQEPIADAEKWYNDKSSFFCTTNCSRFSFYKTDFGFGCPEKVLVPHYLTPGFSIWVPTKESRGIDAILSTFDKCFEKLSIDAELLKYGQIIL</sequence>